<comment type="subcellular location">
    <subcellularLocation>
        <location evidence="1">Nucleus</location>
    </subcellularLocation>
</comment>
<dbReference type="Proteomes" id="UP001321473">
    <property type="component" value="Unassembled WGS sequence"/>
</dbReference>
<accession>A0AAQ4EBA4</accession>
<evidence type="ECO:0000313" key="5">
    <source>
        <dbReference type="Proteomes" id="UP001321473"/>
    </source>
</evidence>
<dbReference type="InterPro" id="IPR050863">
    <property type="entry name" value="CenT-Element_Derived"/>
</dbReference>
<evidence type="ECO:0000313" key="4">
    <source>
        <dbReference type="EMBL" id="KAK8771920.1"/>
    </source>
</evidence>
<keyword evidence="5" id="KW-1185">Reference proteome</keyword>
<dbReference type="AlphaFoldDB" id="A0AAQ4EBA4"/>
<organism evidence="4 5">
    <name type="scientific">Amblyomma americanum</name>
    <name type="common">Lone star tick</name>
    <dbReference type="NCBI Taxonomy" id="6943"/>
    <lineage>
        <taxon>Eukaryota</taxon>
        <taxon>Metazoa</taxon>
        <taxon>Ecdysozoa</taxon>
        <taxon>Arthropoda</taxon>
        <taxon>Chelicerata</taxon>
        <taxon>Arachnida</taxon>
        <taxon>Acari</taxon>
        <taxon>Parasitiformes</taxon>
        <taxon>Ixodida</taxon>
        <taxon>Ixodoidea</taxon>
        <taxon>Ixodidae</taxon>
        <taxon>Amblyomminae</taxon>
        <taxon>Amblyomma</taxon>
    </lineage>
</organism>
<evidence type="ECO:0000259" key="3">
    <source>
        <dbReference type="PROSITE" id="PS51253"/>
    </source>
</evidence>
<keyword evidence="2" id="KW-0238">DNA-binding</keyword>
<dbReference type="SUPFAM" id="SSF46689">
    <property type="entry name" value="Homeodomain-like"/>
    <property type="match status" value="1"/>
</dbReference>
<dbReference type="SMART" id="SM00674">
    <property type="entry name" value="CENPB"/>
    <property type="match status" value="1"/>
</dbReference>
<dbReference type="EMBL" id="JARKHS020019105">
    <property type="protein sequence ID" value="KAK8771920.1"/>
    <property type="molecule type" value="Genomic_DNA"/>
</dbReference>
<dbReference type="Gene3D" id="1.10.10.60">
    <property type="entry name" value="Homeodomain-like"/>
    <property type="match status" value="1"/>
</dbReference>
<dbReference type="InterPro" id="IPR009057">
    <property type="entry name" value="Homeodomain-like_sf"/>
</dbReference>
<protein>
    <recommendedName>
        <fullName evidence="3">HTH CENPB-type domain-containing protein</fullName>
    </recommendedName>
</protein>
<dbReference type="PROSITE" id="PS51253">
    <property type="entry name" value="HTH_CENPB"/>
    <property type="match status" value="1"/>
</dbReference>
<name>A0AAQ4EBA4_AMBAM</name>
<dbReference type="InterPro" id="IPR006600">
    <property type="entry name" value="HTH_CenpB_DNA-bd_dom"/>
</dbReference>
<reference evidence="4 5" key="1">
    <citation type="journal article" date="2023" name="Arcadia Sci">
        <title>De novo assembly of a long-read Amblyomma americanum tick genome.</title>
        <authorList>
            <person name="Chou S."/>
            <person name="Poskanzer K.E."/>
            <person name="Rollins M."/>
            <person name="Thuy-Boun P.S."/>
        </authorList>
    </citation>
    <scope>NUCLEOTIDE SEQUENCE [LARGE SCALE GENOMIC DNA]</scope>
    <source>
        <strain evidence="4">F_SG_1</strain>
        <tissue evidence="4">Salivary glands</tissue>
    </source>
</reference>
<dbReference type="PANTHER" id="PTHR19303">
    <property type="entry name" value="TRANSPOSON"/>
    <property type="match status" value="1"/>
</dbReference>
<sequence>MEEALFAWFMDLRAKNSIPVSGDLLQQKARSFACLLGDNEFKASPGWLSRFKERHGIVGKVLSAEASSVSMAVVGDWQSENVPDITATSTTPTRAVTTEVLTDADMLRLVGSVEGVTAEDAADDPAGAKAPVPTPGQVMDALDLLRHFAGAHEGTEDALDALQTYEKSVRPLLTKRTQAKITDFFGGK</sequence>
<proteinExistence type="predicted"/>
<feature type="domain" description="HTH CENPB-type" evidence="3">
    <location>
        <begin position="1"/>
        <end position="61"/>
    </location>
</feature>
<evidence type="ECO:0000256" key="1">
    <source>
        <dbReference type="ARBA" id="ARBA00004123"/>
    </source>
</evidence>
<gene>
    <name evidence="4" type="ORF">V5799_024835</name>
</gene>
<comment type="caution">
    <text evidence="4">The sequence shown here is derived from an EMBL/GenBank/DDBJ whole genome shotgun (WGS) entry which is preliminary data.</text>
</comment>
<evidence type="ECO:0000256" key="2">
    <source>
        <dbReference type="ARBA" id="ARBA00023125"/>
    </source>
</evidence>
<dbReference type="GO" id="GO:0003677">
    <property type="term" value="F:DNA binding"/>
    <property type="evidence" value="ECO:0007669"/>
    <property type="project" value="UniProtKB-KW"/>
</dbReference>
<dbReference type="PANTHER" id="PTHR19303:SF73">
    <property type="entry name" value="PROTEIN PDC2"/>
    <property type="match status" value="1"/>
</dbReference>
<dbReference type="GO" id="GO:0005634">
    <property type="term" value="C:nucleus"/>
    <property type="evidence" value="ECO:0007669"/>
    <property type="project" value="UniProtKB-SubCell"/>
</dbReference>
<dbReference type="Pfam" id="PF03221">
    <property type="entry name" value="HTH_Tnp_Tc5"/>
    <property type="match status" value="1"/>
</dbReference>